<keyword evidence="1" id="KW-1133">Transmembrane helix</keyword>
<dbReference type="InterPro" id="IPR021272">
    <property type="entry name" value="DUF2851"/>
</dbReference>
<sequence>MEQLLHYVWRHRIYPLRPLQTTDGQPLEVIDPGLPNTHAGPDFFNAKVKLGDTLWAGDVEVHDRASDWLRHGHDRDAAYDRVVLHVVAEADCDVFRTNGERIPQLLLPCPDDVRQRYDELRASDIVPPCHDVLGTLPLLKIHAWLSSLLVERLMQKAEAIGQRLERCGRNWEDAFFVTLARNFGFGVNGDAFEAWALRLPLRAVDKHRDNLFQVEAFFFGMAGLLDDEASCYGQDLRREFAYLQHKFGLPAPMTHEQWRFLRLRPGNFPHVRLAQLAYLYHHEEGLFSRVVEAESLEEVRRLFVVRTSDFWMDHFNFRKESPHSEKALGMGAVNLIVLNTVVPILYAYGQYRSDERLCERASSFLEQLKAEDNSIIRRWANAGLPVHTAADSQALLQLQKAYCDKRDCLRCRFGYEYLKTRNPNR</sequence>
<comment type="caution">
    <text evidence="2">The sequence shown here is derived from an EMBL/GenBank/DDBJ whole genome shotgun (WGS) entry which is preliminary data.</text>
</comment>
<proteinExistence type="predicted"/>
<name>A0A9D1ZHM1_9BACE</name>
<reference evidence="2" key="2">
    <citation type="submission" date="2021-04" db="EMBL/GenBank/DDBJ databases">
        <authorList>
            <person name="Gilroy R."/>
        </authorList>
    </citation>
    <scope>NUCLEOTIDE SEQUENCE</scope>
    <source>
        <strain evidence="2">Gambia2-208</strain>
    </source>
</reference>
<keyword evidence="1" id="KW-0812">Transmembrane</keyword>
<accession>A0A9D1ZHM1</accession>
<feature type="transmembrane region" description="Helical" evidence="1">
    <location>
        <begin position="327"/>
        <end position="348"/>
    </location>
</feature>
<organism evidence="2 3">
    <name type="scientific">Candidatus Bacteroides pullicola</name>
    <dbReference type="NCBI Taxonomy" id="2838475"/>
    <lineage>
        <taxon>Bacteria</taxon>
        <taxon>Pseudomonadati</taxon>
        <taxon>Bacteroidota</taxon>
        <taxon>Bacteroidia</taxon>
        <taxon>Bacteroidales</taxon>
        <taxon>Bacteroidaceae</taxon>
        <taxon>Bacteroides</taxon>
    </lineage>
</organism>
<reference evidence="2" key="1">
    <citation type="journal article" date="2021" name="PeerJ">
        <title>Extensive microbial diversity within the chicken gut microbiome revealed by metagenomics and culture.</title>
        <authorList>
            <person name="Gilroy R."/>
            <person name="Ravi A."/>
            <person name="Getino M."/>
            <person name="Pursley I."/>
            <person name="Horton D.L."/>
            <person name="Alikhan N.F."/>
            <person name="Baker D."/>
            <person name="Gharbi K."/>
            <person name="Hall N."/>
            <person name="Watson M."/>
            <person name="Adriaenssens E.M."/>
            <person name="Foster-Nyarko E."/>
            <person name="Jarju S."/>
            <person name="Secka A."/>
            <person name="Antonio M."/>
            <person name="Oren A."/>
            <person name="Chaudhuri R.R."/>
            <person name="La Ragione R."/>
            <person name="Hildebrand F."/>
            <person name="Pallen M.J."/>
        </authorList>
    </citation>
    <scope>NUCLEOTIDE SEQUENCE</scope>
    <source>
        <strain evidence="2">Gambia2-208</strain>
    </source>
</reference>
<evidence type="ECO:0000313" key="3">
    <source>
        <dbReference type="Proteomes" id="UP000886851"/>
    </source>
</evidence>
<gene>
    <name evidence="2" type="ORF">H9824_07565</name>
</gene>
<dbReference type="Proteomes" id="UP000886851">
    <property type="component" value="Unassembled WGS sequence"/>
</dbReference>
<keyword evidence="1" id="KW-0472">Membrane</keyword>
<evidence type="ECO:0000256" key="1">
    <source>
        <dbReference type="SAM" id="Phobius"/>
    </source>
</evidence>
<protein>
    <submittedName>
        <fullName evidence="2">DUF2851 family protein</fullName>
    </submittedName>
</protein>
<dbReference type="AlphaFoldDB" id="A0A9D1ZHM1"/>
<evidence type="ECO:0000313" key="2">
    <source>
        <dbReference type="EMBL" id="HIY88544.1"/>
    </source>
</evidence>
<dbReference type="EMBL" id="DXCV01000050">
    <property type="protein sequence ID" value="HIY88544.1"/>
    <property type="molecule type" value="Genomic_DNA"/>
</dbReference>
<dbReference type="Pfam" id="PF11013">
    <property type="entry name" value="DUF2851"/>
    <property type="match status" value="1"/>
</dbReference>